<protein>
    <submittedName>
        <fullName evidence="4">VacJ family lipoprotein</fullName>
    </submittedName>
</protein>
<proteinExistence type="inferred from homology"/>
<comment type="caution">
    <text evidence="4">The sequence shown here is derived from an EMBL/GenBank/DDBJ whole genome shotgun (WGS) entry which is preliminary data.</text>
</comment>
<name>A0ABT9KGD3_9PAST</name>
<keyword evidence="4" id="KW-0449">Lipoprotein</keyword>
<dbReference type="PRINTS" id="PR01805">
    <property type="entry name" value="VACJLIPOPROT"/>
</dbReference>
<evidence type="ECO:0000256" key="2">
    <source>
        <dbReference type="ARBA" id="ARBA00022729"/>
    </source>
</evidence>
<evidence type="ECO:0000256" key="3">
    <source>
        <dbReference type="SAM" id="SignalP"/>
    </source>
</evidence>
<gene>
    <name evidence="4" type="ORF">O7M46_04370</name>
</gene>
<dbReference type="PANTHER" id="PTHR30035">
    <property type="entry name" value="LIPOPROTEIN VACJ-RELATED"/>
    <property type="match status" value="1"/>
</dbReference>
<evidence type="ECO:0000313" key="5">
    <source>
        <dbReference type="Proteomes" id="UP001224083"/>
    </source>
</evidence>
<keyword evidence="5" id="KW-1185">Reference proteome</keyword>
<dbReference type="InterPro" id="IPR007428">
    <property type="entry name" value="MlaA"/>
</dbReference>
<evidence type="ECO:0000256" key="1">
    <source>
        <dbReference type="ARBA" id="ARBA00010634"/>
    </source>
</evidence>
<keyword evidence="2 3" id="KW-0732">Signal</keyword>
<organism evidence="4 5">
    <name type="scientific">Bisgaard Taxon 45</name>
    <dbReference type="NCBI Taxonomy" id="304289"/>
    <lineage>
        <taxon>Bacteria</taxon>
        <taxon>Pseudomonadati</taxon>
        <taxon>Pseudomonadota</taxon>
        <taxon>Gammaproteobacteria</taxon>
        <taxon>Pasteurellales</taxon>
        <taxon>Pasteurellaceae</taxon>
    </lineage>
</organism>
<sequence>MQKTKLLATLCFSITLLSGCATIDSKTGERKDPLEGFNRTMWNFNYKVVDPYVLKPVATGWKEYVPTPVKSGLTNVANNLDEPASFVNRLLSGEFKKAMTHFNRFWINTVFGIGGLIDVASYSPPLRVENQSRFGDTLGRYGVETGSYVMLPFYGPATPRQDIGNLADTTYPMLSLLGPWSFLKSGVQIIDGRAKALDKDALLEQSQDPYITFREAYFQNLEYRVKDGKVSTPKQDLSQDILNEID</sequence>
<reference evidence="4 5" key="1">
    <citation type="submission" date="2022-12" db="EMBL/GenBank/DDBJ databases">
        <title>Genome sequence of Pasteurellaceae Bisgaard Taxon 45.</title>
        <authorList>
            <person name="Foggin C."/>
            <person name="Rosen L.E."/>
            <person name="Henton M."/>
            <person name="Buys A."/>
            <person name="Floyd T."/>
            <person name="Turner A.D."/>
            <person name="Tarbin J."/>
            <person name="Lloyd A.S."/>
            <person name="Chaitezvi C."/>
            <person name="Ellis R.J."/>
            <person name="Roberts H.C."/>
            <person name="Dastjerdi A."/>
            <person name="Nunez A."/>
            <person name="Van Vliet A.H."/>
            <person name="Steinbach F."/>
        </authorList>
    </citation>
    <scope>NUCLEOTIDE SEQUENCE [LARGE SCALE GENOMIC DNA]</scope>
    <source>
        <strain evidence="4 5">VF20HR</strain>
    </source>
</reference>
<dbReference type="PROSITE" id="PS51257">
    <property type="entry name" value="PROKAR_LIPOPROTEIN"/>
    <property type="match status" value="1"/>
</dbReference>
<feature type="signal peptide" evidence="3">
    <location>
        <begin position="1"/>
        <end position="23"/>
    </location>
</feature>
<dbReference type="PANTHER" id="PTHR30035:SF3">
    <property type="entry name" value="INTERMEMBRANE PHOSPHOLIPID TRANSPORT SYSTEM LIPOPROTEIN MLAA"/>
    <property type="match status" value="1"/>
</dbReference>
<comment type="similarity">
    <text evidence="1">Belongs to the MlaA family.</text>
</comment>
<evidence type="ECO:0000313" key="4">
    <source>
        <dbReference type="EMBL" id="MDP9500186.1"/>
    </source>
</evidence>
<dbReference type="EMBL" id="JAQAHH010000005">
    <property type="protein sequence ID" value="MDP9500186.1"/>
    <property type="molecule type" value="Genomic_DNA"/>
</dbReference>
<dbReference type="Pfam" id="PF04333">
    <property type="entry name" value="MlaA"/>
    <property type="match status" value="1"/>
</dbReference>
<feature type="chain" id="PRO_5047296525" evidence="3">
    <location>
        <begin position="24"/>
        <end position="246"/>
    </location>
</feature>
<dbReference type="Proteomes" id="UP001224083">
    <property type="component" value="Unassembled WGS sequence"/>
</dbReference>
<accession>A0ABT9KGD3</accession>